<reference evidence="1 2" key="1">
    <citation type="submission" date="2020-08" db="EMBL/GenBank/DDBJ databases">
        <title>Sphingobacterium sp. DN00404 isolated from aquaculture water.</title>
        <authorList>
            <person name="Zhang M."/>
        </authorList>
    </citation>
    <scope>NUCLEOTIDE SEQUENCE [LARGE SCALE GENOMIC DNA]</scope>
    <source>
        <strain evidence="1 2">KCTC 42746</strain>
    </source>
</reference>
<organism evidence="1 2">
    <name type="scientific">Sphingobacterium chuzhouense</name>
    <dbReference type="NCBI Taxonomy" id="1742264"/>
    <lineage>
        <taxon>Bacteria</taxon>
        <taxon>Pseudomonadati</taxon>
        <taxon>Bacteroidota</taxon>
        <taxon>Sphingobacteriia</taxon>
        <taxon>Sphingobacteriales</taxon>
        <taxon>Sphingobacteriaceae</taxon>
        <taxon>Sphingobacterium</taxon>
    </lineage>
</organism>
<comment type="caution">
    <text evidence="1">The sequence shown here is derived from an EMBL/GenBank/DDBJ whole genome shotgun (WGS) entry which is preliminary data.</text>
</comment>
<protein>
    <submittedName>
        <fullName evidence="1">Glycosyl hydrolase family 32</fullName>
    </submittedName>
</protein>
<keyword evidence="1" id="KW-0378">Hydrolase</keyword>
<dbReference type="Gene3D" id="2.115.10.20">
    <property type="entry name" value="Glycosyl hydrolase domain, family 43"/>
    <property type="match status" value="1"/>
</dbReference>
<keyword evidence="2" id="KW-1185">Reference proteome</keyword>
<sequence>MRELNKVLSIILFLHLVCITLASCQGKKSLEPDETNPPGTSDGNGGYLFAHMTNAAYGHLFYSVSRDGLKWETLNKGNVIVSDYRGHPDICQGADGNYYMIGVRGDNAPLLTLYYSSDLITWSRKDLARSVFDVSHLGQQNEGYYVGAPKMFYDETSKQYIITWHASFPGLKDQAWWEGMRTCYVLTSDFETFTPAERLFNFTGADENMATIDAIIRKVDNTYYAIIKDERWPEKNPNGKTVRVATSPNLIGPYSNPGPPISPAWREAPIIVKSMDDKSWFLYVENYGEHLYELYKANSLTGSMWSKVDFTPPVARHGFIIKVNEKQYQDIVKAYK</sequence>
<dbReference type="InterPro" id="IPR023296">
    <property type="entry name" value="Glyco_hydro_beta-prop_sf"/>
</dbReference>
<gene>
    <name evidence="1" type="ORF">H8B21_05710</name>
</gene>
<dbReference type="RefSeq" id="WP_190312781.1">
    <property type="nucleotide sequence ID" value="NZ_JACNYL010000001.1"/>
</dbReference>
<dbReference type="PROSITE" id="PS51257">
    <property type="entry name" value="PROKAR_LIPOPROTEIN"/>
    <property type="match status" value="1"/>
</dbReference>
<dbReference type="EMBL" id="JACNYL010000001">
    <property type="protein sequence ID" value="MBD1421068.1"/>
    <property type="molecule type" value="Genomic_DNA"/>
</dbReference>
<dbReference type="SUPFAM" id="SSF75005">
    <property type="entry name" value="Arabinanase/levansucrase/invertase"/>
    <property type="match status" value="1"/>
</dbReference>
<dbReference type="GO" id="GO:0016787">
    <property type="term" value="F:hydrolase activity"/>
    <property type="evidence" value="ECO:0007669"/>
    <property type="project" value="UniProtKB-KW"/>
</dbReference>
<accession>A0ABR7XPK1</accession>
<name>A0ABR7XPK1_9SPHI</name>
<dbReference type="Proteomes" id="UP000651112">
    <property type="component" value="Unassembled WGS sequence"/>
</dbReference>
<proteinExistence type="predicted"/>
<evidence type="ECO:0000313" key="1">
    <source>
        <dbReference type="EMBL" id="MBD1421068.1"/>
    </source>
</evidence>
<evidence type="ECO:0000313" key="2">
    <source>
        <dbReference type="Proteomes" id="UP000651112"/>
    </source>
</evidence>